<feature type="transmembrane region" description="Helical" evidence="7">
    <location>
        <begin position="180"/>
        <end position="202"/>
    </location>
</feature>
<evidence type="ECO:0000256" key="3">
    <source>
        <dbReference type="ARBA" id="ARBA00022475"/>
    </source>
</evidence>
<dbReference type="InterPro" id="IPR000515">
    <property type="entry name" value="MetI-like"/>
</dbReference>
<feature type="transmembrane region" description="Helical" evidence="7">
    <location>
        <begin position="72"/>
        <end position="93"/>
    </location>
</feature>
<sequence length="275" mass="31433">MRRKIYRRTIQLFLIATGLTFIFPLYWMLNLSFKSKEEVYDNAFGLPRNWFFENYENTLKSYHFFVYFKNSLIYTAGTLLLVILCGSMLAYCLARMNWRFAGAALSYISLGLVIPVQVVMIPLFMMTMSLKLQNTYPGLIIPMFSFGLSACVLMLYAFFRSLPRELEEAACIDGCNVYQSYFRIILPIVKPALATQCVLVFMNVWNEFPLSYILVTKESYRPLTVGLANFFLQIGVTDWGLIGAAMIMTSLPTIIVYLLGSEKIEHALTAGAILK</sequence>
<dbReference type="GO" id="GO:0005886">
    <property type="term" value="C:plasma membrane"/>
    <property type="evidence" value="ECO:0007669"/>
    <property type="project" value="UniProtKB-SubCell"/>
</dbReference>
<keyword evidence="10" id="KW-1185">Reference proteome</keyword>
<evidence type="ECO:0000313" key="10">
    <source>
        <dbReference type="Proteomes" id="UP000564644"/>
    </source>
</evidence>
<keyword evidence="5 7" id="KW-1133">Transmembrane helix</keyword>
<dbReference type="AlphaFoldDB" id="A0A7X0SL32"/>
<dbReference type="EMBL" id="JACJVO010000016">
    <property type="protein sequence ID" value="MBB6731854.1"/>
    <property type="molecule type" value="Genomic_DNA"/>
</dbReference>
<dbReference type="PANTHER" id="PTHR43744:SF12">
    <property type="entry name" value="ABC TRANSPORTER PERMEASE PROTEIN MG189-RELATED"/>
    <property type="match status" value="1"/>
</dbReference>
<feature type="transmembrane region" description="Helical" evidence="7">
    <location>
        <begin position="139"/>
        <end position="159"/>
    </location>
</feature>
<keyword evidence="4 7" id="KW-0812">Transmembrane</keyword>
<protein>
    <submittedName>
        <fullName evidence="9">Carbohydrate ABC transporter permease</fullName>
    </submittedName>
</protein>
<comment type="similarity">
    <text evidence="7">Belongs to the binding-protein-dependent transport system permease family.</text>
</comment>
<gene>
    <name evidence="9" type="ORF">H7C18_13115</name>
</gene>
<reference evidence="9 10" key="1">
    <citation type="submission" date="2020-08" db="EMBL/GenBank/DDBJ databases">
        <title>Cohnella phylogeny.</title>
        <authorList>
            <person name="Dunlap C."/>
        </authorList>
    </citation>
    <scope>NUCLEOTIDE SEQUENCE [LARGE SCALE GENOMIC DNA]</scope>
    <source>
        <strain evidence="9 10">CBP 2801</strain>
    </source>
</reference>
<dbReference type="InterPro" id="IPR035906">
    <property type="entry name" value="MetI-like_sf"/>
</dbReference>
<evidence type="ECO:0000256" key="4">
    <source>
        <dbReference type="ARBA" id="ARBA00022692"/>
    </source>
</evidence>
<feature type="domain" description="ABC transmembrane type-1" evidence="8">
    <location>
        <begin position="68"/>
        <end position="260"/>
    </location>
</feature>
<keyword evidence="2 7" id="KW-0813">Transport</keyword>
<evidence type="ECO:0000256" key="1">
    <source>
        <dbReference type="ARBA" id="ARBA00004651"/>
    </source>
</evidence>
<evidence type="ECO:0000256" key="6">
    <source>
        <dbReference type="ARBA" id="ARBA00023136"/>
    </source>
</evidence>
<dbReference type="CDD" id="cd06261">
    <property type="entry name" value="TM_PBP2"/>
    <property type="match status" value="1"/>
</dbReference>
<accession>A0A7X0SL32</accession>
<evidence type="ECO:0000313" key="9">
    <source>
        <dbReference type="EMBL" id="MBB6731854.1"/>
    </source>
</evidence>
<evidence type="ECO:0000259" key="8">
    <source>
        <dbReference type="PROSITE" id="PS50928"/>
    </source>
</evidence>
<dbReference type="PROSITE" id="PS50928">
    <property type="entry name" value="ABC_TM1"/>
    <property type="match status" value="1"/>
</dbReference>
<name>A0A7X0SL32_9BACL</name>
<proteinExistence type="inferred from homology"/>
<organism evidence="9 10">
    <name type="scientific">Cohnella zeiphila</name>
    <dbReference type="NCBI Taxonomy" id="2761120"/>
    <lineage>
        <taxon>Bacteria</taxon>
        <taxon>Bacillati</taxon>
        <taxon>Bacillota</taxon>
        <taxon>Bacilli</taxon>
        <taxon>Bacillales</taxon>
        <taxon>Paenibacillaceae</taxon>
        <taxon>Cohnella</taxon>
    </lineage>
</organism>
<feature type="transmembrane region" description="Helical" evidence="7">
    <location>
        <begin position="239"/>
        <end position="259"/>
    </location>
</feature>
<dbReference type="PANTHER" id="PTHR43744">
    <property type="entry name" value="ABC TRANSPORTER PERMEASE PROTEIN MG189-RELATED-RELATED"/>
    <property type="match status" value="1"/>
</dbReference>
<keyword evidence="3" id="KW-1003">Cell membrane</keyword>
<dbReference type="Proteomes" id="UP000564644">
    <property type="component" value="Unassembled WGS sequence"/>
</dbReference>
<feature type="transmembrane region" description="Helical" evidence="7">
    <location>
        <begin position="12"/>
        <end position="29"/>
    </location>
</feature>
<dbReference type="SUPFAM" id="SSF161098">
    <property type="entry name" value="MetI-like"/>
    <property type="match status" value="1"/>
</dbReference>
<evidence type="ECO:0000256" key="5">
    <source>
        <dbReference type="ARBA" id="ARBA00022989"/>
    </source>
</evidence>
<comment type="caution">
    <text evidence="9">The sequence shown here is derived from an EMBL/GenBank/DDBJ whole genome shotgun (WGS) entry which is preliminary data.</text>
</comment>
<dbReference type="GO" id="GO:0055085">
    <property type="term" value="P:transmembrane transport"/>
    <property type="evidence" value="ECO:0007669"/>
    <property type="project" value="InterPro"/>
</dbReference>
<keyword evidence="6 7" id="KW-0472">Membrane</keyword>
<comment type="subcellular location">
    <subcellularLocation>
        <location evidence="1 7">Cell membrane</location>
        <topology evidence="1 7">Multi-pass membrane protein</topology>
    </subcellularLocation>
</comment>
<evidence type="ECO:0000256" key="7">
    <source>
        <dbReference type="RuleBase" id="RU363032"/>
    </source>
</evidence>
<dbReference type="Pfam" id="PF00528">
    <property type="entry name" value="BPD_transp_1"/>
    <property type="match status" value="1"/>
</dbReference>
<dbReference type="RefSeq" id="WP_185129528.1">
    <property type="nucleotide sequence ID" value="NZ_JACJVO010000016.1"/>
</dbReference>
<evidence type="ECO:0000256" key="2">
    <source>
        <dbReference type="ARBA" id="ARBA00022448"/>
    </source>
</evidence>
<dbReference type="Gene3D" id="1.10.3720.10">
    <property type="entry name" value="MetI-like"/>
    <property type="match status" value="1"/>
</dbReference>
<feature type="transmembrane region" description="Helical" evidence="7">
    <location>
        <begin position="105"/>
        <end position="127"/>
    </location>
</feature>